<dbReference type="GO" id="GO:0006865">
    <property type="term" value="P:amino acid transport"/>
    <property type="evidence" value="ECO:0007669"/>
    <property type="project" value="UniProtKB-KW"/>
</dbReference>
<feature type="transmembrane region" description="Helical" evidence="9">
    <location>
        <begin position="189"/>
        <end position="211"/>
    </location>
</feature>
<dbReference type="InterPro" id="IPR035906">
    <property type="entry name" value="MetI-like_sf"/>
</dbReference>
<feature type="transmembrane region" description="Helical" evidence="9">
    <location>
        <begin position="157"/>
        <end position="177"/>
    </location>
</feature>
<dbReference type="FunFam" id="1.10.3720.10:FF:000033">
    <property type="entry name" value="Polar amino acid ABC transporter permease"/>
    <property type="match status" value="1"/>
</dbReference>
<feature type="transmembrane region" description="Helical" evidence="9">
    <location>
        <begin position="56"/>
        <end position="80"/>
    </location>
</feature>
<proteinExistence type="inferred from homology"/>
<protein>
    <submittedName>
        <fullName evidence="11">Nickel transporter</fullName>
    </submittedName>
</protein>
<keyword evidence="6" id="KW-0029">Amino-acid transport</keyword>
<evidence type="ECO:0000256" key="9">
    <source>
        <dbReference type="RuleBase" id="RU363032"/>
    </source>
</evidence>
<evidence type="ECO:0000313" key="11">
    <source>
        <dbReference type="EMBL" id="OAK73854.1"/>
    </source>
</evidence>
<dbReference type="Gene3D" id="1.10.3720.10">
    <property type="entry name" value="MetI-like"/>
    <property type="match status" value="1"/>
</dbReference>
<evidence type="ECO:0000256" key="5">
    <source>
        <dbReference type="ARBA" id="ARBA00022692"/>
    </source>
</evidence>
<dbReference type="InterPro" id="IPR010065">
    <property type="entry name" value="AA_ABC_transptr_permease_3TM"/>
</dbReference>
<evidence type="ECO:0000256" key="2">
    <source>
        <dbReference type="ARBA" id="ARBA00010072"/>
    </source>
</evidence>
<evidence type="ECO:0000256" key="6">
    <source>
        <dbReference type="ARBA" id="ARBA00022970"/>
    </source>
</evidence>
<dbReference type="PANTHER" id="PTHR30614:SF20">
    <property type="entry name" value="GLUTAMINE TRANSPORT SYSTEM PERMEASE PROTEIN GLNP"/>
    <property type="match status" value="1"/>
</dbReference>
<feature type="transmembrane region" description="Helical" evidence="9">
    <location>
        <begin position="92"/>
        <end position="111"/>
    </location>
</feature>
<comment type="subcellular location">
    <subcellularLocation>
        <location evidence="1 9">Cell membrane</location>
        <topology evidence="1 9">Multi-pass membrane protein</topology>
    </subcellularLocation>
</comment>
<evidence type="ECO:0000256" key="1">
    <source>
        <dbReference type="ARBA" id="ARBA00004651"/>
    </source>
</evidence>
<dbReference type="SUPFAM" id="SSF161098">
    <property type="entry name" value="MetI-like"/>
    <property type="match status" value="1"/>
</dbReference>
<dbReference type="EMBL" id="LDJR01000028">
    <property type="protein sequence ID" value="OAK73854.1"/>
    <property type="molecule type" value="Genomic_DNA"/>
</dbReference>
<comment type="similarity">
    <text evidence="2">Belongs to the binding-protein-dependent transport system permease family. HisMQ subfamily.</text>
</comment>
<dbReference type="OrthoDB" id="9805999at2"/>
<keyword evidence="5 9" id="KW-0812">Transmembrane</keyword>
<dbReference type="InterPro" id="IPR000515">
    <property type="entry name" value="MetI-like"/>
</dbReference>
<dbReference type="PROSITE" id="PS50928">
    <property type="entry name" value="ABC_TM1"/>
    <property type="match status" value="1"/>
</dbReference>
<keyword evidence="8 9" id="KW-0472">Membrane</keyword>
<dbReference type="InterPro" id="IPR043429">
    <property type="entry name" value="ArtM/GltK/GlnP/TcyL/YhdX-like"/>
</dbReference>
<dbReference type="PATRIC" id="fig|217031.6.peg.1146"/>
<reference evidence="11 12" key="1">
    <citation type="submission" date="2015-05" db="EMBL/GenBank/DDBJ databases">
        <title>Comparison of genome.</title>
        <authorList>
            <person name="Zheng Z."/>
            <person name="Sun M."/>
        </authorList>
    </citation>
    <scope>NUCLEOTIDE SEQUENCE [LARGE SCALE GENOMIC DNA]</scope>
    <source>
        <strain evidence="11 12">G25-74</strain>
    </source>
</reference>
<dbReference type="Proteomes" id="UP000077881">
    <property type="component" value="Unassembled WGS sequence"/>
</dbReference>
<dbReference type="RefSeq" id="WP_057989084.1">
    <property type="nucleotide sequence ID" value="NZ_JAGGKH010000003.1"/>
</dbReference>
<evidence type="ECO:0000256" key="8">
    <source>
        <dbReference type="ARBA" id="ARBA00023136"/>
    </source>
</evidence>
<feature type="domain" description="ABC transmembrane type-1" evidence="10">
    <location>
        <begin position="21"/>
        <end position="211"/>
    </location>
</feature>
<gene>
    <name evidence="11" type="ORF">ABB05_05310</name>
</gene>
<dbReference type="NCBIfam" id="TIGR01726">
    <property type="entry name" value="HEQRo_perm_3TM"/>
    <property type="match status" value="1"/>
</dbReference>
<accession>A0A178A176</accession>
<keyword evidence="3 9" id="KW-0813">Transport</keyword>
<sequence length="220" mass="24581">MLETIMDSHYIQSLPMLFKGLLWTLIITIIGLILGFILGALAGLGRLSKSKILRFICGFYVEVVRGTPILVQILFIYVGLSEDLIGFNIDKITASIIAISINAGAYISEIVRGAVKSIDEGQHEAGRSIGLTAKQTMRYIIWPQAFKRMIPPLGNQFIISLKDTSLFSVIAVGELLYMGKQYYNATFSAFQTLIMVCVLYLLITVPTSYYLQRLERKLDV</sequence>
<evidence type="ECO:0000259" key="10">
    <source>
        <dbReference type="PROSITE" id="PS50928"/>
    </source>
</evidence>
<evidence type="ECO:0000256" key="7">
    <source>
        <dbReference type="ARBA" id="ARBA00022989"/>
    </source>
</evidence>
<dbReference type="AlphaFoldDB" id="A0A178A176"/>
<keyword evidence="12" id="KW-1185">Reference proteome</keyword>
<dbReference type="PANTHER" id="PTHR30614">
    <property type="entry name" value="MEMBRANE COMPONENT OF AMINO ACID ABC TRANSPORTER"/>
    <property type="match status" value="1"/>
</dbReference>
<dbReference type="Pfam" id="PF00528">
    <property type="entry name" value="BPD_transp_1"/>
    <property type="match status" value="1"/>
</dbReference>
<dbReference type="GO" id="GO:0022857">
    <property type="term" value="F:transmembrane transporter activity"/>
    <property type="evidence" value="ECO:0007669"/>
    <property type="project" value="InterPro"/>
</dbReference>
<evidence type="ECO:0000256" key="4">
    <source>
        <dbReference type="ARBA" id="ARBA00022475"/>
    </source>
</evidence>
<dbReference type="GO" id="GO:0043190">
    <property type="term" value="C:ATP-binding cassette (ABC) transporter complex"/>
    <property type="evidence" value="ECO:0007669"/>
    <property type="project" value="InterPro"/>
</dbReference>
<evidence type="ECO:0000256" key="3">
    <source>
        <dbReference type="ARBA" id="ARBA00022448"/>
    </source>
</evidence>
<name>A0A178A176_9BACI</name>
<keyword evidence="7 9" id="KW-1133">Transmembrane helix</keyword>
<dbReference type="STRING" id="217031.ABB05_05310"/>
<organism evidence="11 12">
    <name type="scientific">Lederbergia galactosidilytica</name>
    <dbReference type="NCBI Taxonomy" id="217031"/>
    <lineage>
        <taxon>Bacteria</taxon>
        <taxon>Bacillati</taxon>
        <taxon>Bacillota</taxon>
        <taxon>Bacilli</taxon>
        <taxon>Bacillales</taxon>
        <taxon>Bacillaceae</taxon>
        <taxon>Lederbergia</taxon>
    </lineage>
</organism>
<feature type="transmembrane region" description="Helical" evidence="9">
    <location>
        <begin position="20"/>
        <end position="44"/>
    </location>
</feature>
<keyword evidence="4" id="KW-1003">Cell membrane</keyword>
<comment type="caution">
    <text evidence="11">The sequence shown here is derived from an EMBL/GenBank/DDBJ whole genome shotgun (WGS) entry which is preliminary data.</text>
</comment>
<dbReference type="CDD" id="cd06261">
    <property type="entry name" value="TM_PBP2"/>
    <property type="match status" value="1"/>
</dbReference>
<evidence type="ECO:0000313" key="12">
    <source>
        <dbReference type="Proteomes" id="UP000077881"/>
    </source>
</evidence>